<accession>A0A1H2F1F7</accession>
<dbReference type="RefSeq" id="WP_092385104.1">
    <property type="nucleotide sequence ID" value="NZ_LT629787.1"/>
</dbReference>
<name>A0A1H2F1F7_9GAMM</name>
<dbReference type="InterPro" id="IPR007428">
    <property type="entry name" value="MlaA"/>
</dbReference>
<protein>
    <recommendedName>
        <fullName evidence="4">Alpha/beta hydrolase</fullName>
    </recommendedName>
</protein>
<keyword evidence="1" id="KW-0732">Signal</keyword>
<dbReference type="STRING" id="1434072.SAMN05216210_1205"/>
<keyword evidence="3" id="KW-1185">Reference proteome</keyword>
<dbReference type="OrthoDB" id="7328659at2"/>
<feature type="chain" id="PRO_5009273513" description="Alpha/beta hydrolase" evidence="1">
    <location>
        <begin position="22"/>
        <end position="430"/>
    </location>
</feature>
<feature type="signal peptide" evidence="1">
    <location>
        <begin position="1"/>
        <end position="21"/>
    </location>
</feature>
<proteinExistence type="predicted"/>
<dbReference type="PANTHER" id="PTHR30035">
    <property type="entry name" value="LIPOPROTEIN VACJ-RELATED"/>
    <property type="match status" value="1"/>
</dbReference>
<dbReference type="EMBL" id="LT629787">
    <property type="protein sequence ID" value="SDU01073.1"/>
    <property type="molecule type" value="Genomic_DNA"/>
</dbReference>
<reference evidence="3" key="1">
    <citation type="submission" date="2016-10" db="EMBL/GenBank/DDBJ databases">
        <authorList>
            <person name="Varghese N."/>
            <person name="Submissions S."/>
        </authorList>
    </citation>
    <scope>NUCLEOTIDE SEQUENCE [LARGE SCALE GENOMIC DNA]</scope>
    <source>
        <strain evidence="3">CECT 8338</strain>
    </source>
</reference>
<organism evidence="2 3">
    <name type="scientific">Halopseudomonas salegens</name>
    <dbReference type="NCBI Taxonomy" id="1434072"/>
    <lineage>
        <taxon>Bacteria</taxon>
        <taxon>Pseudomonadati</taxon>
        <taxon>Pseudomonadota</taxon>
        <taxon>Gammaproteobacteria</taxon>
        <taxon>Pseudomonadales</taxon>
        <taxon>Pseudomonadaceae</taxon>
        <taxon>Halopseudomonas</taxon>
    </lineage>
</organism>
<dbReference type="InterPro" id="IPR029058">
    <property type="entry name" value="AB_hydrolase_fold"/>
</dbReference>
<dbReference type="AlphaFoldDB" id="A0A1H2F1F7"/>
<evidence type="ECO:0000313" key="3">
    <source>
        <dbReference type="Proteomes" id="UP000243924"/>
    </source>
</evidence>
<sequence>MTHVRSLVLLILLVGSGPSLAEDFSFAESNALIASIAGTPEAQRPDFSALPEVRQRDLHVRPLPERELPYFMRELNSLSVRLAWQDEAAPLVFLIAGTGSRFDTPRLETLKTALWHAGMHVILLSSPTNYDFIAAASEHGRPGLGPEDAKDLHRVMRLAVEQAEQSTGLTITDFRLAGFSLGAMNAAYVQQWDQQHGQLFDFQRVLLLHPPVDLLTSIRRLDGMARVRLDNLDGDDSFFEHVFEKLVAYYADGGGTDIGTGLFYEFQASKNALTDAELALLVGAVFRFSAADITYMSDLIAGQGMFAPSMDGLNASTSLTPYLRRALQCDFGCYIDNLLWPWWQQRHPDSSFEQMTALSDLRSLSAELEDPRFGVMTSADDFILSGEDYDFLRDTFGNRGQFYPRGGHGGILDHAEVVDWVVDFLQETAP</sequence>
<evidence type="ECO:0000313" key="2">
    <source>
        <dbReference type="EMBL" id="SDU01073.1"/>
    </source>
</evidence>
<dbReference type="GO" id="GO:0016020">
    <property type="term" value="C:membrane"/>
    <property type="evidence" value="ECO:0007669"/>
    <property type="project" value="InterPro"/>
</dbReference>
<dbReference type="SUPFAM" id="SSF53474">
    <property type="entry name" value="alpha/beta-Hydrolases"/>
    <property type="match status" value="1"/>
</dbReference>
<dbReference type="Proteomes" id="UP000243924">
    <property type="component" value="Chromosome I"/>
</dbReference>
<evidence type="ECO:0000256" key="1">
    <source>
        <dbReference type="SAM" id="SignalP"/>
    </source>
</evidence>
<dbReference type="Gene3D" id="3.40.50.1820">
    <property type="entry name" value="alpha/beta hydrolase"/>
    <property type="match status" value="1"/>
</dbReference>
<evidence type="ECO:0008006" key="4">
    <source>
        <dbReference type="Google" id="ProtNLM"/>
    </source>
</evidence>
<gene>
    <name evidence="2" type="ORF">SAMN05216210_1205</name>
</gene>
<dbReference type="PANTHER" id="PTHR30035:SF1">
    <property type="entry name" value="AB HYDROLASE-1 DOMAIN-CONTAINING PROTEIN"/>
    <property type="match status" value="1"/>
</dbReference>